<accession>A0A839N8L2</accession>
<protein>
    <recommendedName>
        <fullName evidence="3">DUF559 domain-containing protein</fullName>
    </recommendedName>
</protein>
<evidence type="ECO:0000313" key="2">
    <source>
        <dbReference type="Proteomes" id="UP000559182"/>
    </source>
</evidence>
<keyword evidence="2" id="KW-1185">Reference proteome</keyword>
<dbReference type="AlphaFoldDB" id="A0A839N8L2"/>
<dbReference type="EMBL" id="JACHVQ010000001">
    <property type="protein sequence ID" value="MBB2891091.1"/>
    <property type="molecule type" value="Genomic_DNA"/>
</dbReference>
<evidence type="ECO:0000313" key="1">
    <source>
        <dbReference type="EMBL" id="MBB2891091.1"/>
    </source>
</evidence>
<name>A0A839N8L2_9MICO</name>
<dbReference type="RefSeq" id="WP_183319400.1">
    <property type="nucleotide sequence ID" value="NZ_JACHVQ010000001.1"/>
</dbReference>
<evidence type="ECO:0008006" key="3">
    <source>
        <dbReference type="Google" id="ProtNLM"/>
    </source>
</evidence>
<gene>
    <name evidence="1" type="ORF">FHU39_001075</name>
</gene>
<sequence length="322" mass="35018">MADDRFARDGAAGCSPTGARRRAIAGDLAAGHGGVVHRRELLQHSIDRFAVRDEIAAGRWFRAGRHTVAIDTPVLTTEALHWQAVWESGSGGRLDGASALLAVGMSGFTAQVIEVTMPSRNRHHPLDGVRLHRVDAPSPIAGAGIPRVGVEPATIHAAQWAVSDRQAALLICLPIQQRLTSPARLLVAWRRVRRSIRRHFLDAVIADVTDGAHSLGELDFTRLARRYGVPEPSHQSLKTGPGGRVYLDISWENVGLVVEIDGGHHVLALNPIDDALRQNDRVAVGDRVLRIPVIGFRLATDRFMRQVRRTYDALSGVAPCQG</sequence>
<dbReference type="Proteomes" id="UP000559182">
    <property type="component" value="Unassembled WGS sequence"/>
</dbReference>
<proteinExistence type="predicted"/>
<comment type="caution">
    <text evidence="1">The sequence shown here is derived from an EMBL/GenBank/DDBJ whole genome shotgun (WGS) entry which is preliminary data.</text>
</comment>
<organism evidence="1 2">
    <name type="scientific">Flexivirga oryzae</name>
    <dbReference type="NCBI Taxonomy" id="1794944"/>
    <lineage>
        <taxon>Bacteria</taxon>
        <taxon>Bacillati</taxon>
        <taxon>Actinomycetota</taxon>
        <taxon>Actinomycetes</taxon>
        <taxon>Micrococcales</taxon>
        <taxon>Dermacoccaceae</taxon>
        <taxon>Flexivirga</taxon>
    </lineage>
</organism>
<reference evidence="1 2" key="1">
    <citation type="submission" date="2020-08" db="EMBL/GenBank/DDBJ databases">
        <title>Sequencing the genomes of 1000 actinobacteria strains.</title>
        <authorList>
            <person name="Klenk H.-P."/>
        </authorList>
    </citation>
    <scope>NUCLEOTIDE SEQUENCE [LARGE SCALE GENOMIC DNA]</scope>
    <source>
        <strain evidence="1 2">DSM 105369</strain>
    </source>
</reference>